<dbReference type="GO" id="GO:0004553">
    <property type="term" value="F:hydrolase activity, hydrolyzing O-glycosyl compounds"/>
    <property type="evidence" value="ECO:0007669"/>
    <property type="project" value="InterPro"/>
</dbReference>
<sequence length="667" mass="75360">MIDIQTNQDSFILSHNEVPVLLHSKKSPCIGIGQGSCTITMPHGMYHIKDESLSMWKEPSRFSVDESKTKEGTIHITFGDLVKLTIHEEPFGLRIIPTVLTSEVPNRFHIRLPLLPEDPIFGCGEQFSHLDLRGKILPLWVSEPGIGRGPNYVKVLANLHSGRGGSQEHTYFPQPSFVTAAGRWALMQTTAFCRFDFSQKDSCTLLCHDIPSSIYVGQAGSIPTAVGALSSLLGRQEILPDWAFDGIILGLQGGRSVVEAKLKRALDAGIPVTAIWCQDWQGVRITPYGKQLFWNWQYDQQLYPDLPRFIEELHERGVKFLGYNNPFLSTDAPLYAEGERKGYFIRQKHSSLPYITSTTTFPVALVDLCNPAACLWYKQIIKENMLAIDLDGWMADFGEYLPPDGVLFDNMDPYLEHNRYPVRWAQLNAQAVQEAGKGNEIVYFCRSGFTGSSNNVPLFWAGDQAVNFLADSGLPSVVRAAISSALSGIGYWHFDIGGFFSFAWIKRSRELLMRSCETAAFTAVMRTHEGINPRVNAQFDDDQEMLSHFARMTRIHQALLFYHQHVSEQYQKEGIPPIMPVLVQKHRVAQGQYFYGQDLLVAPVLKKGARKRRVWLPEGKWIHFFTGQVYNEGRYAIRADIGSIPVFIRSTSPFLNLFREIAQKESM</sequence>
<dbReference type="Pfam" id="PF21365">
    <property type="entry name" value="Glyco_hydro_31_3rd"/>
    <property type="match status" value="1"/>
</dbReference>
<dbReference type="SUPFAM" id="SSF51445">
    <property type="entry name" value="(Trans)glycosidases"/>
    <property type="match status" value="1"/>
</dbReference>
<evidence type="ECO:0000259" key="3">
    <source>
        <dbReference type="Pfam" id="PF21365"/>
    </source>
</evidence>
<name>A0A644X9W8_9ZZZZ</name>
<organism evidence="4">
    <name type="scientific">bioreactor metagenome</name>
    <dbReference type="NCBI Taxonomy" id="1076179"/>
    <lineage>
        <taxon>unclassified sequences</taxon>
        <taxon>metagenomes</taxon>
        <taxon>ecological metagenomes</taxon>
    </lineage>
</organism>
<dbReference type="EMBL" id="VSSQ01002000">
    <property type="protein sequence ID" value="MPM12628.1"/>
    <property type="molecule type" value="Genomic_DNA"/>
</dbReference>
<dbReference type="NCBIfam" id="NF007746">
    <property type="entry name" value="PRK10426.1"/>
    <property type="match status" value="1"/>
</dbReference>
<dbReference type="SUPFAM" id="SSF51011">
    <property type="entry name" value="Glycosyl hydrolase domain"/>
    <property type="match status" value="1"/>
</dbReference>
<feature type="domain" description="Glycosyl hydrolase family 31 C-terminal" evidence="3">
    <location>
        <begin position="590"/>
        <end position="650"/>
    </location>
</feature>
<protein>
    <submittedName>
        <fullName evidence="4">Sulfoquinovosidase</fullName>
        <ecNumber evidence="4">3.2.1.199</ecNumber>
    </submittedName>
</protein>
<dbReference type="GO" id="GO:0030246">
    <property type="term" value="F:carbohydrate binding"/>
    <property type="evidence" value="ECO:0007669"/>
    <property type="project" value="InterPro"/>
</dbReference>
<dbReference type="InterPro" id="IPR052990">
    <property type="entry name" value="Sulfoquinovosidase_GH31"/>
</dbReference>
<evidence type="ECO:0000256" key="1">
    <source>
        <dbReference type="ARBA" id="ARBA00007806"/>
    </source>
</evidence>
<dbReference type="Pfam" id="PF01055">
    <property type="entry name" value="Glyco_hydro_31_2nd"/>
    <property type="match status" value="1"/>
</dbReference>
<dbReference type="InterPro" id="IPR011013">
    <property type="entry name" value="Gal_mutarotase_sf_dom"/>
</dbReference>
<dbReference type="Gene3D" id="3.20.20.80">
    <property type="entry name" value="Glycosidases"/>
    <property type="match status" value="1"/>
</dbReference>
<dbReference type="InterPro" id="IPR013780">
    <property type="entry name" value="Glyco_hydro_b"/>
</dbReference>
<feature type="domain" description="Glycoside hydrolase family 31 TIM barrel" evidence="2">
    <location>
        <begin position="254"/>
        <end position="562"/>
    </location>
</feature>
<dbReference type="InterPro" id="IPR044112">
    <property type="entry name" value="YihQ_TIM-like"/>
</dbReference>
<keyword evidence="4" id="KW-0326">Glycosidase</keyword>
<dbReference type="PANTHER" id="PTHR46959:SF2">
    <property type="entry name" value="SULFOQUINOVOSIDASE"/>
    <property type="match status" value="1"/>
</dbReference>
<dbReference type="EC" id="3.2.1.199" evidence="4"/>
<dbReference type="SUPFAM" id="SSF74650">
    <property type="entry name" value="Galactose mutarotase-like"/>
    <property type="match status" value="1"/>
</dbReference>
<dbReference type="Gene3D" id="2.60.40.1180">
    <property type="entry name" value="Golgi alpha-mannosidase II"/>
    <property type="match status" value="1"/>
</dbReference>
<keyword evidence="4" id="KW-0378">Hydrolase</keyword>
<reference evidence="4" key="1">
    <citation type="submission" date="2019-08" db="EMBL/GenBank/DDBJ databases">
        <authorList>
            <person name="Kucharzyk K."/>
            <person name="Murdoch R.W."/>
            <person name="Higgins S."/>
            <person name="Loffler F."/>
        </authorList>
    </citation>
    <scope>NUCLEOTIDE SEQUENCE</scope>
</reference>
<dbReference type="InterPro" id="IPR017853">
    <property type="entry name" value="GH"/>
</dbReference>
<comment type="similarity">
    <text evidence="1">Belongs to the glycosyl hydrolase 31 family.</text>
</comment>
<dbReference type="InterPro" id="IPR048395">
    <property type="entry name" value="Glyco_hydro_31_C"/>
</dbReference>
<proteinExistence type="inferred from homology"/>
<gene>
    <name evidence="4" type="primary">yihQ_2</name>
    <name evidence="4" type="ORF">SDC9_58982</name>
</gene>
<dbReference type="AlphaFoldDB" id="A0A644X9W8"/>
<dbReference type="CDD" id="cd06594">
    <property type="entry name" value="GH31_glucosidase_YihQ"/>
    <property type="match status" value="1"/>
</dbReference>
<dbReference type="CDD" id="cd14752">
    <property type="entry name" value="GH31_N"/>
    <property type="match status" value="1"/>
</dbReference>
<evidence type="ECO:0000259" key="2">
    <source>
        <dbReference type="Pfam" id="PF01055"/>
    </source>
</evidence>
<dbReference type="GO" id="GO:0005975">
    <property type="term" value="P:carbohydrate metabolic process"/>
    <property type="evidence" value="ECO:0007669"/>
    <property type="project" value="InterPro"/>
</dbReference>
<dbReference type="Gene3D" id="2.60.40.1760">
    <property type="entry name" value="glycosyl hydrolase (family 31)"/>
    <property type="match status" value="1"/>
</dbReference>
<evidence type="ECO:0000313" key="4">
    <source>
        <dbReference type="EMBL" id="MPM12628.1"/>
    </source>
</evidence>
<accession>A0A644X9W8</accession>
<dbReference type="InterPro" id="IPR000322">
    <property type="entry name" value="Glyco_hydro_31_TIM"/>
</dbReference>
<comment type="caution">
    <text evidence="4">The sequence shown here is derived from an EMBL/GenBank/DDBJ whole genome shotgun (WGS) entry which is preliminary data.</text>
</comment>
<dbReference type="PANTHER" id="PTHR46959">
    <property type="entry name" value="SULFOQUINOVOSIDASE"/>
    <property type="match status" value="1"/>
</dbReference>